<feature type="transmembrane region" description="Helical" evidence="1">
    <location>
        <begin position="136"/>
        <end position="154"/>
    </location>
</feature>
<name>A0A6C0JJU1_9ZZZZ</name>
<protein>
    <recommendedName>
        <fullName evidence="3">DUF998 domain-containing protein</fullName>
    </recommendedName>
</protein>
<feature type="transmembrane region" description="Helical" evidence="1">
    <location>
        <begin position="81"/>
        <end position="98"/>
    </location>
</feature>
<evidence type="ECO:0000313" key="2">
    <source>
        <dbReference type="EMBL" id="QHU05902.1"/>
    </source>
</evidence>
<dbReference type="EMBL" id="MN740425">
    <property type="protein sequence ID" value="QHU05902.1"/>
    <property type="molecule type" value="Genomic_DNA"/>
</dbReference>
<keyword evidence="1" id="KW-1133">Transmembrane helix</keyword>
<sequence length="178" mass="20303">MKQVYIIILAITFLVLIASYYVVFNVLQPFNSYINHPFWFGMPSNIVKIIVVFQILGLIGIILFSSIIFNHPKTGILKTNLFIILLIFLISSIIWPFATYYNYSIISICSIHITSICSILLLAGTIQNTHFKWNHVLGALLLCIVTVLCDSVLWNTNYIYNYLPKNKLTTIFTGGRTC</sequence>
<feature type="transmembrane region" description="Helical" evidence="1">
    <location>
        <begin position="104"/>
        <end position="124"/>
    </location>
</feature>
<organism evidence="2">
    <name type="scientific">viral metagenome</name>
    <dbReference type="NCBI Taxonomy" id="1070528"/>
    <lineage>
        <taxon>unclassified sequences</taxon>
        <taxon>metagenomes</taxon>
        <taxon>organismal metagenomes</taxon>
    </lineage>
</organism>
<reference evidence="2" key="1">
    <citation type="journal article" date="2020" name="Nature">
        <title>Giant virus diversity and host interactions through global metagenomics.</title>
        <authorList>
            <person name="Schulz F."/>
            <person name="Roux S."/>
            <person name="Paez-Espino D."/>
            <person name="Jungbluth S."/>
            <person name="Walsh D.A."/>
            <person name="Denef V.J."/>
            <person name="McMahon K.D."/>
            <person name="Konstantinidis K.T."/>
            <person name="Eloe-Fadrosh E.A."/>
            <person name="Kyrpides N.C."/>
            <person name="Woyke T."/>
        </authorList>
    </citation>
    <scope>NUCLEOTIDE SEQUENCE</scope>
    <source>
        <strain evidence="2">GVMAG-M-3300027736-24</strain>
    </source>
</reference>
<accession>A0A6C0JJU1</accession>
<feature type="transmembrane region" description="Helical" evidence="1">
    <location>
        <begin position="7"/>
        <end position="26"/>
    </location>
</feature>
<dbReference type="AlphaFoldDB" id="A0A6C0JJU1"/>
<keyword evidence="1" id="KW-0472">Membrane</keyword>
<proteinExistence type="predicted"/>
<feature type="transmembrane region" description="Helical" evidence="1">
    <location>
        <begin position="46"/>
        <end position="69"/>
    </location>
</feature>
<keyword evidence="1" id="KW-0812">Transmembrane</keyword>
<evidence type="ECO:0008006" key="3">
    <source>
        <dbReference type="Google" id="ProtNLM"/>
    </source>
</evidence>
<evidence type="ECO:0000256" key="1">
    <source>
        <dbReference type="SAM" id="Phobius"/>
    </source>
</evidence>